<name>A0A4Z0RAL0_9FIRM</name>
<keyword evidence="3" id="KW-1185">Reference proteome</keyword>
<keyword evidence="2" id="KW-0540">Nuclease</keyword>
<evidence type="ECO:0000313" key="3">
    <source>
        <dbReference type="Proteomes" id="UP000298460"/>
    </source>
</evidence>
<reference evidence="2 3" key="1">
    <citation type="submission" date="2019-03" db="EMBL/GenBank/DDBJ databases">
        <title>Draft Genome Sequence of Desulfosporosinus fructosivorans Strain 63.6F, Isolated from Marine Sediment in the Baltic Sea.</title>
        <authorList>
            <person name="Hausmann B."/>
            <person name="Vandieken V."/>
            <person name="Pjevac P."/>
            <person name="Schreck K."/>
            <person name="Herbold C.W."/>
            <person name="Loy A."/>
        </authorList>
    </citation>
    <scope>NUCLEOTIDE SEQUENCE [LARGE SCALE GENOMIC DNA]</scope>
    <source>
        <strain evidence="2 3">63.6F</strain>
    </source>
</reference>
<dbReference type="EMBL" id="SPQQ01000002">
    <property type="protein sequence ID" value="TGE39187.1"/>
    <property type="molecule type" value="Genomic_DNA"/>
</dbReference>
<sequence length="196" mass="22380">MSLNEPQVITIAEYNKLRENSESRIEYIDGIVYMTPSPSTKHQRISSRLHAKLFNFLAGKECEVFPAPFDIELRVADDDQGDQTEKTKVVIPDLSVICDKTKLGENKYVGSPELIIEIISPSNQAHDLVKKLNLYMQCGVKEYWIVNPLLNTVQTYVLNEDEQYHQVEVLKETGIAHSEVLQGFSMDLEELFKMSV</sequence>
<dbReference type="Pfam" id="PF05685">
    <property type="entry name" value="Uma2"/>
    <property type="match status" value="1"/>
</dbReference>
<keyword evidence="2" id="KW-0378">Hydrolase</keyword>
<accession>A0A4Z0RAL0</accession>
<dbReference type="AlphaFoldDB" id="A0A4Z0RAL0"/>
<proteinExistence type="predicted"/>
<evidence type="ECO:0000259" key="1">
    <source>
        <dbReference type="Pfam" id="PF05685"/>
    </source>
</evidence>
<dbReference type="OrthoDB" id="9798254at2"/>
<feature type="domain" description="Putative restriction endonuclease" evidence="1">
    <location>
        <begin position="12"/>
        <end position="188"/>
    </location>
</feature>
<dbReference type="InterPro" id="IPR008538">
    <property type="entry name" value="Uma2"/>
</dbReference>
<dbReference type="GO" id="GO:0004519">
    <property type="term" value="F:endonuclease activity"/>
    <property type="evidence" value="ECO:0007669"/>
    <property type="project" value="UniProtKB-KW"/>
</dbReference>
<gene>
    <name evidence="2" type="ORF">E4K67_06935</name>
</gene>
<dbReference type="Proteomes" id="UP000298460">
    <property type="component" value="Unassembled WGS sequence"/>
</dbReference>
<evidence type="ECO:0000313" key="2">
    <source>
        <dbReference type="EMBL" id="TGE39187.1"/>
    </source>
</evidence>
<dbReference type="PANTHER" id="PTHR34107:SF4">
    <property type="entry name" value="SLL1222 PROTEIN"/>
    <property type="match status" value="1"/>
</dbReference>
<keyword evidence="2" id="KW-0255">Endonuclease</keyword>
<dbReference type="RefSeq" id="WP_135545682.1">
    <property type="nucleotide sequence ID" value="NZ_SPQQ01000002.1"/>
</dbReference>
<dbReference type="Gene3D" id="3.90.1570.10">
    <property type="entry name" value="tt1808, chain A"/>
    <property type="match status" value="1"/>
</dbReference>
<protein>
    <submittedName>
        <fullName evidence="2">Uma2 family endonuclease</fullName>
    </submittedName>
</protein>
<dbReference type="SUPFAM" id="SSF52980">
    <property type="entry name" value="Restriction endonuclease-like"/>
    <property type="match status" value="1"/>
</dbReference>
<dbReference type="PANTHER" id="PTHR34107">
    <property type="entry name" value="SLL0198 PROTEIN-RELATED"/>
    <property type="match status" value="1"/>
</dbReference>
<comment type="caution">
    <text evidence="2">The sequence shown here is derived from an EMBL/GenBank/DDBJ whole genome shotgun (WGS) entry which is preliminary data.</text>
</comment>
<organism evidence="2 3">
    <name type="scientific">Desulfosporosinus fructosivorans</name>
    <dbReference type="NCBI Taxonomy" id="2018669"/>
    <lineage>
        <taxon>Bacteria</taxon>
        <taxon>Bacillati</taxon>
        <taxon>Bacillota</taxon>
        <taxon>Clostridia</taxon>
        <taxon>Eubacteriales</taxon>
        <taxon>Desulfitobacteriaceae</taxon>
        <taxon>Desulfosporosinus</taxon>
    </lineage>
</organism>
<dbReference type="CDD" id="cd06260">
    <property type="entry name" value="DUF820-like"/>
    <property type="match status" value="1"/>
</dbReference>
<dbReference type="InterPro" id="IPR012296">
    <property type="entry name" value="Nuclease_put_TT1808"/>
</dbReference>
<dbReference type="InterPro" id="IPR011335">
    <property type="entry name" value="Restrct_endonuc-II-like"/>
</dbReference>